<keyword evidence="3" id="KW-1185">Reference proteome</keyword>
<sequence length="234" mass="25944">MEFVLGFHLIWVRPMLATSVCSFIHPDKVDASKCFNLTLLFTCFCRGFERIAQAKNRHSNEQGRWPAKSAKFICELLKNAESNTEVKGLDVDALHISQTPTSSGHEIDMLCNHRSPPPSSLLYSLCFGYAPATSALTLVVTAPTTSTAGALVQTQRQPTPPLFVQVKTEDDLLPIPERPCVPQLTPPPPHPLFGLCESDSFHIGSHVLQGHPVGEEPKIVFPFWRMTIVMNIEK</sequence>
<evidence type="ECO:0000313" key="2">
    <source>
        <dbReference type="EMBL" id="KAJ9548620.1"/>
    </source>
</evidence>
<dbReference type="EMBL" id="JARYMX010000005">
    <property type="protein sequence ID" value="KAJ9548620.1"/>
    <property type="molecule type" value="Genomic_DNA"/>
</dbReference>
<dbReference type="SUPFAM" id="SSF54843">
    <property type="entry name" value="Ribosomal protein L22"/>
    <property type="match status" value="1"/>
</dbReference>
<feature type="non-terminal residue" evidence="2">
    <location>
        <position position="234"/>
    </location>
</feature>
<dbReference type="AlphaFoldDB" id="A0AA38T5S8"/>
<reference evidence="2" key="1">
    <citation type="submission" date="2023-03" db="EMBL/GenBank/DDBJ databases">
        <title>Chromosome-scale reference genome and RAD-based genetic map of yellow starthistle (Centaurea solstitialis) reveal putative structural variation and QTLs associated with invader traits.</title>
        <authorList>
            <person name="Reatini B."/>
            <person name="Cang F.A."/>
            <person name="Jiang Q."/>
            <person name="Mckibben M.T.W."/>
            <person name="Barker M.S."/>
            <person name="Rieseberg L.H."/>
            <person name="Dlugosch K.M."/>
        </authorList>
    </citation>
    <scope>NUCLEOTIDE SEQUENCE</scope>
    <source>
        <strain evidence="2">CAN-66</strain>
        <tissue evidence="2">Leaf</tissue>
    </source>
</reference>
<keyword evidence="1" id="KW-0732">Signal</keyword>
<accession>A0AA38T5S8</accession>
<organism evidence="2 3">
    <name type="scientific">Centaurea solstitialis</name>
    <name type="common">yellow star-thistle</name>
    <dbReference type="NCBI Taxonomy" id="347529"/>
    <lineage>
        <taxon>Eukaryota</taxon>
        <taxon>Viridiplantae</taxon>
        <taxon>Streptophyta</taxon>
        <taxon>Embryophyta</taxon>
        <taxon>Tracheophyta</taxon>
        <taxon>Spermatophyta</taxon>
        <taxon>Magnoliopsida</taxon>
        <taxon>eudicotyledons</taxon>
        <taxon>Gunneridae</taxon>
        <taxon>Pentapetalae</taxon>
        <taxon>asterids</taxon>
        <taxon>campanulids</taxon>
        <taxon>Asterales</taxon>
        <taxon>Asteraceae</taxon>
        <taxon>Carduoideae</taxon>
        <taxon>Cardueae</taxon>
        <taxon>Centaureinae</taxon>
        <taxon>Centaurea</taxon>
    </lineage>
</organism>
<feature type="signal peptide" evidence="1">
    <location>
        <begin position="1"/>
        <end position="17"/>
    </location>
</feature>
<proteinExistence type="predicted"/>
<dbReference type="PANTHER" id="PTHR11593">
    <property type="entry name" value="60S RIBOSOMAL PROTEIN L17"/>
    <property type="match status" value="1"/>
</dbReference>
<gene>
    <name evidence="2" type="ORF">OSB04_021163</name>
</gene>
<evidence type="ECO:0000256" key="1">
    <source>
        <dbReference type="SAM" id="SignalP"/>
    </source>
</evidence>
<dbReference type="PANTHER" id="PTHR11593:SF10">
    <property type="entry name" value="60S RIBOSOMAL PROTEIN L17"/>
    <property type="match status" value="1"/>
</dbReference>
<dbReference type="GO" id="GO:0022625">
    <property type="term" value="C:cytosolic large ribosomal subunit"/>
    <property type="evidence" value="ECO:0007669"/>
    <property type="project" value="TreeGrafter"/>
</dbReference>
<dbReference type="Gene3D" id="3.90.470.10">
    <property type="entry name" value="Ribosomal protein L22/L17"/>
    <property type="match status" value="1"/>
</dbReference>
<comment type="caution">
    <text evidence="2">The sequence shown here is derived from an EMBL/GenBank/DDBJ whole genome shotgun (WGS) entry which is preliminary data.</text>
</comment>
<dbReference type="GO" id="GO:0003735">
    <property type="term" value="F:structural constituent of ribosome"/>
    <property type="evidence" value="ECO:0007669"/>
    <property type="project" value="InterPro"/>
</dbReference>
<name>A0AA38T5S8_9ASTR</name>
<dbReference type="Proteomes" id="UP001172457">
    <property type="component" value="Chromosome 5"/>
</dbReference>
<feature type="chain" id="PRO_5041294948" evidence="1">
    <location>
        <begin position="18"/>
        <end position="234"/>
    </location>
</feature>
<protein>
    <submittedName>
        <fullName evidence="2">Uncharacterized protein</fullName>
    </submittedName>
</protein>
<dbReference type="InterPro" id="IPR005721">
    <property type="entry name" value="Ribosomal_uL22_euk/arc"/>
</dbReference>
<dbReference type="GO" id="GO:0002181">
    <property type="term" value="P:cytoplasmic translation"/>
    <property type="evidence" value="ECO:0007669"/>
    <property type="project" value="TreeGrafter"/>
</dbReference>
<evidence type="ECO:0000313" key="3">
    <source>
        <dbReference type="Proteomes" id="UP001172457"/>
    </source>
</evidence>
<dbReference type="InterPro" id="IPR036394">
    <property type="entry name" value="Ribosomal_uL22_sf"/>
</dbReference>